<organism evidence="1">
    <name type="scientific">marine sediment metagenome</name>
    <dbReference type="NCBI Taxonomy" id="412755"/>
    <lineage>
        <taxon>unclassified sequences</taxon>
        <taxon>metagenomes</taxon>
        <taxon>ecological metagenomes</taxon>
    </lineage>
</organism>
<evidence type="ECO:0000313" key="1">
    <source>
        <dbReference type="EMBL" id="GAG30810.1"/>
    </source>
</evidence>
<name>X0WJH3_9ZZZZ</name>
<gene>
    <name evidence="1" type="ORF">S01H1_70104</name>
</gene>
<reference evidence="1" key="1">
    <citation type="journal article" date="2014" name="Front. Microbiol.">
        <title>High frequency of phylogenetically diverse reductive dehalogenase-homologous genes in deep subseafloor sedimentary metagenomes.</title>
        <authorList>
            <person name="Kawai M."/>
            <person name="Futagami T."/>
            <person name="Toyoda A."/>
            <person name="Takaki Y."/>
            <person name="Nishi S."/>
            <person name="Hori S."/>
            <person name="Arai W."/>
            <person name="Tsubouchi T."/>
            <person name="Morono Y."/>
            <person name="Uchiyama I."/>
            <person name="Ito T."/>
            <person name="Fujiyama A."/>
            <person name="Inagaki F."/>
            <person name="Takami H."/>
        </authorList>
    </citation>
    <scope>NUCLEOTIDE SEQUENCE</scope>
    <source>
        <strain evidence="1">Expedition CK06-06</strain>
    </source>
</reference>
<feature type="non-terminal residue" evidence="1">
    <location>
        <position position="1"/>
    </location>
</feature>
<dbReference type="EMBL" id="BARS01046588">
    <property type="protein sequence ID" value="GAG30810.1"/>
    <property type="molecule type" value="Genomic_DNA"/>
</dbReference>
<proteinExistence type="predicted"/>
<comment type="caution">
    <text evidence="1">The sequence shown here is derived from an EMBL/GenBank/DDBJ whole genome shotgun (WGS) entry which is preliminary data.</text>
</comment>
<dbReference type="AlphaFoldDB" id="X0WJH3"/>
<sequence>EKMVLWCIIWCCEQRNAGEWNSPAETRKSPWDFSL</sequence>
<protein>
    <submittedName>
        <fullName evidence="1">Uncharacterized protein</fullName>
    </submittedName>
</protein>
<accession>X0WJH3</accession>